<evidence type="ECO:0000313" key="1">
    <source>
        <dbReference type="EMBL" id="KAF0710645.1"/>
    </source>
</evidence>
<dbReference type="PANTHER" id="PTHR40866">
    <property type="entry name" value="BED-TYPE DOMAIN-CONTAINING PROTEIN"/>
    <property type="match status" value="1"/>
</dbReference>
<sequence length="132" mass="14982">MFKLRVSNYPRHTFATPLPKWCGEGVVITQLTTAEKDTLVMFLLDPGPVAVPSTPLTYADELLGPKRRRMGATASKYSCLKFVVPTSTMVERFFSVAKYIMTDHRKQMHSVNVEMIIFLRANASYWNVYSLG</sequence>
<name>A0A6A4ZB74_APHAT</name>
<dbReference type="PANTHER" id="PTHR40866:SF1">
    <property type="entry name" value="BED-TYPE DOMAIN-CONTAINING PROTEIN"/>
    <property type="match status" value="1"/>
</dbReference>
<accession>A0A6A4ZB74</accession>
<evidence type="ECO:0008006" key="3">
    <source>
        <dbReference type="Google" id="ProtNLM"/>
    </source>
</evidence>
<comment type="caution">
    <text evidence="1">The sequence shown here is derived from an EMBL/GenBank/DDBJ whole genome shotgun (WGS) entry which is preliminary data.</text>
</comment>
<reference evidence="1 2" key="1">
    <citation type="submission" date="2019-06" db="EMBL/GenBank/DDBJ databases">
        <title>Genomics analysis of Aphanomyces spp. identifies a new class of oomycete effector associated with host adaptation.</title>
        <authorList>
            <person name="Gaulin E."/>
        </authorList>
    </citation>
    <scope>NUCLEOTIDE SEQUENCE [LARGE SCALE GENOMIC DNA]</scope>
    <source>
        <strain evidence="1 2">E</strain>
    </source>
</reference>
<gene>
    <name evidence="1" type="ORF">AaE_012442</name>
</gene>
<dbReference type="AlphaFoldDB" id="A0A6A4ZB74"/>
<protein>
    <recommendedName>
        <fullName evidence="3">HAT C-terminal dimerisation domain-containing protein</fullName>
    </recommendedName>
</protein>
<dbReference type="VEuPathDB" id="FungiDB:H257_09845"/>
<dbReference type="EMBL" id="VJMI01018447">
    <property type="protein sequence ID" value="KAF0710645.1"/>
    <property type="molecule type" value="Genomic_DNA"/>
</dbReference>
<evidence type="ECO:0000313" key="2">
    <source>
        <dbReference type="Proteomes" id="UP000469452"/>
    </source>
</evidence>
<organism evidence="1 2">
    <name type="scientific">Aphanomyces astaci</name>
    <name type="common">Crayfish plague agent</name>
    <dbReference type="NCBI Taxonomy" id="112090"/>
    <lineage>
        <taxon>Eukaryota</taxon>
        <taxon>Sar</taxon>
        <taxon>Stramenopiles</taxon>
        <taxon>Oomycota</taxon>
        <taxon>Saprolegniomycetes</taxon>
        <taxon>Saprolegniales</taxon>
        <taxon>Verrucalvaceae</taxon>
        <taxon>Aphanomyces</taxon>
    </lineage>
</organism>
<dbReference type="Proteomes" id="UP000469452">
    <property type="component" value="Unassembled WGS sequence"/>
</dbReference>
<proteinExistence type="predicted"/>